<feature type="domain" description="Hemerythrin-like" evidence="1">
    <location>
        <begin position="3"/>
        <end position="120"/>
    </location>
</feature>
<dbReference type="AlphaFoldDB" id="A0A150QDD3"/>
<sequence length="188" mass="21359">MDALDLLEQQHLELSALMARIAAEPSPGLRTSMVAQLSRMIDAHVRIEETYLYPVCAERMGSDRKPLHEAYEKHGLARFAADNLLRTRATDVRFEARLKLLREVFVDHADEEESVLFPRAKRGLTDEQLDVIGCELERAYEVLLRVGVSAGVPLVRPQRGWPRRGTHAGRALRPMARRRGEALRVRGE</sequence>
<evidence type="ECO:0000259" key="1">
    <source>
        <dbReference type="Pfam" id="PF01814"/>
    </source>
</evidence>
<dbReference type="Proteomes" id="UP000075260">
    <property type="component" value="Unassembled WGS sequence"/>
</dbReference>
<comment type="caution">
    <text evidence="2">The sequence shown here is derived from an EMBL/GenBank/DDBJ whole genome shotgun (WGS) entry which is preliminary data.</text>
</comment>
<dbReference type="Gene3D" id="1.20.120.520">
    <property type="entry name" value="nmb1532 protein domain like"/>
    <property type="match status" value="1"/>
</dbReference>
<dbReference type="InterPro" id="IPR012312">
    <property type="entry name" value="Hemerythrin-like"/>
</dbReference>
<reference evidence="2 3" key="1">
    <citation type="submission" date="2014-02" db="EMBL/GenBank/DDBJ databases">
        <title>The small core and large imbalanced accessory genome model reveals a collaborative survival strategy of Sorangium cellulosum strains in nature.</title>
        <authorList>
            <person name="Han K."/>
            <person name="Peng R."/>
            <person name="Blom J."/>
            <person name="Li Y.-Z."/>
        </authorList>
    </citation>
    <scope>NUCLEOTIDE SEQUENCE [LARGE SCALE GENOMIC DNA]</scope>
    <source>
        <strain evidence="2 3">So0008-312</strain>
    </source>
</reference>
<dbReference type="EMBL" id="JEMA01000784">
    <property type="protein sequence ID" value="KYF65971.1"/>
    <property type="molecule type" value="Genomic_DNA"/>
</dbReference>
<organism evidence="2 3">
    <name type="scientific">Sorangium cellulosum</name>
    <name type="common">Polyangium cellulosum</name>
    <dbReference type="NCBI Taxonomy" id="56"/>
    <lineage>
        <taxon>Bacteria</taxon>
        <taxon>Pseudomonadati</taxon>
        <taxon>Myxococcota</taxon>
        <taxon>Polyangia</taxon>
        <taxon>Polyangiales</taxon>
        <taxon>Polyangiaceae</taxon>
        <taxon>Sorangium</taxon>
    </lineage>
</organism>
<proteinExistence type="predicted"/>
<name>A0A150QDD3_SORCE</name>
<evidence type="ECO:0000313" key="2">
    <source>
        <dbReference type="EMBL" id="KYF65971.1"/>
    </source>
</evidence>
<accession>A0A150QDD3</accession>
<protein>
    <recommendedName>
        <fullName evidence="1">Hemerythrin-like domain-containing protein</fullName>
    </recommendedName>
</protein>
<dbReference type="RefSeq" id="WP_061610801.1">
    <property type="nucleotide sequence ID" value="NZ_JEMA01000784.1"/>
</dbReference>
<dbReference type="OrthoDB" id="5514036at2"/>
<gene>
    <name evidence="2" type="ORF">BE15_03675</name>
</gene>
<dbReference type="PANTHER" id="PTHR35585">
    <property type="entry name" value="HHE DOMAIN PROTEIN (AFU_ORTHOLOGUE AFUA_4G00730)"/>
    <property type="match status" value="1"/>
</dbReference>
<dbReference type="Pfam" id="PF01814">
    <property type="entry name" value="Hemerythrin"/>
    <property type="match status" value="1"/>
</dbReference>
<dbReference type="PANTHER" id="PTHR35585:SF1">
    <property type="entry name" value="HHE DOMAIN PROTEIN (AFU_ORTHOLOGUE AFUA_4G00730)"/>
    <property type="match status" value="1"/>
</dbReference>
<evidence type="ECO:0000313" key="3">
    <source>
        <dbReference type="Proteomes" id="UP000075260"/>
    </source>
</evidence>